<keyword evidence="2" id="KW-1185">Reference proteome</keyword>
<comment type="caution">
    <text evidence="1">The sequence shown here is derived from an EMBL/GenBank/DDBJ whole genome shotgun (WGS) entry which is preliminary data.</text>
</comment>
<evidence type="ECO:0000313" key="1">
    <source>
        <dbReference type="EMBL" id="KUG60397.1"/>
    </source>
</evidence>
<evidence type="ECO:0000313" key="2">
    <source>
        <dbReference type="Proteomes" id="UP000054023"/>
    </source>
</evidence>
<reference evidence="2" key="1">
    <citation type="submission" date="2015-12" db="EMBL/GenBank/DDBJ databases">
        <authorList>
            <person name="Nair G.R."/>
            <person name="Kaur G."/>
            <person name="Mayilraj S."/>
        </authorList>
    </citation>
    <scope>NUCLEOTIDE SEQUENCE [LARGE SCALE GENOMIC DNA]</scope>
    <source>
        <strain evidence="2">CD08_7</strain>
    </source>
</reference>
<sequence>MSTRSSDEALERLILQKFDELLELVKGLDDEQANATLTGSGNSVIQIVVHCGGMMRRWSSSVNLGVPIARDRAVEFQAHMTVDEATAMAAEAREGFVLDLRDTEHHGAPVVVPPGRDHYWTTTRHGVLLHVLEELSQHLGQAEITRDVILAQ</sequence>
<name>A0A0W8IK71_9MICC</name>
<dbReference type="InterPro" id="IPR007061">
    <property type="entry name" value="MST-like"/>
</dbReference>
<dbReference type="Proteomes" id="UP000054023">
    <property type="component" value="Unassembled WGS sequence"/>
</dbReference>
<dbReference type="EMBL" id="LQBM01000001">
    <property type="protein sequence ID" value="KUG60397.1"/>
    <property type="molecule type" value="Genomic_DNA"/>
</dbReference>
<dbReference type="RefSeq" id="WP_058887383.1">
    <property type="nucleotide sequence ID" value="NZ_LQBM01000001.1"/>
</dbReference>
<gene>
    <name evidence="1" type="ORF">AVL63_08395</name>
</gene>
<dbReference type="InterPro" id="IPR034660">
    <property type="entry name" value="DinB/YfiT-like"/>
</dbReference>
<dbReference type="OrthoDB" id="4807647at2"/>
<organism evidence="1 2">
    <name type="scientific">Nesterenkonia jeotgali</name>
    <dbReference type="NCBI Taxonomy" id="317018"/>
    <lineage>
        <taxon>Bacteria</taxon>
        <taxon>Bacillati</taxon>
        <taxon>Actinomycetota</taxon>
        <taxon>Actinomycetes</taxon>
        <taxon>Micrococcales</taxon>
        <taxon>Micrococcaceae</taxon>
        <taxon>Nesterenkonia</taxon>
    </lineage>
</organism>
<dbReference type="Gene3D" id="1.20.120.450">
    <property type="entry name" value="dinb family like domain"/>
    <property type="match status" value="1"/>
</dbReference>
<evidence type="ECO:0008006" key="3">
    <source>
        <dbReference type="Google" id="ProtNLM"/>
    </source>
</evidence>
<protein>
    <recommendedName>
        <fullName evidence="3">DinB-like domain-containing protein</fullName>
    </recommendedName>
</protein>
<dbReference type="AlphaFoldDB" id="A0A0W8IK71"/>
<dbReference type="SUPFAM" id="SSF109854">
    <property type="entry name" value="DinB/YfiT-like putative metalloenzymes"/>
    <property type="match status" value="1"/>
</dbReference>
<dbReference type="Pfam" id="PF04978">
    <property type="entry name" value="MST"/>
    <property type="match status" value="1"/>
</dbReference>
<dbReference type="STRING" id="317018.AVL63_08395"/>
<proteinExistence type="predicted"/>
<accession>A0A0W8IK71</accession>